<feature type="domain" description="Ig-like" evidence="3">
    <location>
        <begin position="5"/>
        <end position="93"/>
    </location>
</feature>
<proteinExistence type="predicted"/>
<dbReference type="InterPro" id="IPR003598">
    <property type="entry name" value="Ig_sub2"/>
</dbReference>
<dbReference type="SMART" id="SM00409">
    <property type="entry name" value="IG"/>
    <property type="match status" value="3"/>
</dbReference>
<keyword evidence="2" id="KW-0812">Transmembrane</keyword>
<feature type="domain" description="Ig-like" evidence="3">
    <location>
        <begin position="209"/>
        <end position="297"/>
    </location>
</feature>
<gene>
    <name evidence="4" type="ORF">HF521_011046</name>
</gene>
<keyword evidence="5" id="KW-1185">Reference proteome</keyword>
<dbReference type="PANTHER" id="PTHR46013:SF4">
    <property type="entry name" value="B-CELL RECEPTOR CD22-RELATED"/>
    <property type="match status" value="1"/>
</dbReference>
<accession>A0A8T0AHV0</accession>
<feature type="transmembrane region" description="Helical" evidence="2">
    <location>
        <begin position="307"/>
        <end position="331"/>
    </location>
</feature>
<dbReference type="PANTHER" id="PTHR46013">
    <property type="entry name" value="VASCULAR CELL ADHESION MOLECULE 1"/>
    <property type="match status" value="1"/>
</dbReference>
<evidence type="ECO:0000256" key="2">
    <source>
        <dbReference type="SAM" id="Phobius"/>
    </source>
</evidence>
<keyword evidence="2" id="KW-0472">Membrane</keyword>
<sequence>MDRRPWSYSTSCRFKGVTKHVQWKRTFKPGDSLNLTCDVNCTQSSSQFLWSKNNELLPESGPVLHFPALTLRDSGNYTCTWKTNMTSGSKTISLQVEGAQDSERGVKYPNETICAVSTFSVSIPCYYYYPRQNNQVTQMLWCALQSNTHCQESLYVYNSSSSSITDFKYIGDNKSDCTLLIHNVQFSYSGKYKFNFITNVTDGGEVNNPGVTVQFTDLKVSLIRLSGNGTLKPGDSLNLTCDVTCTQSSSQFVWFKNNEQLNTSEAVLHFPALTLSESGNYTCTWKTNMTSGSKTISLQVEGENPPWPFWIIAVVAGGGIILVIIGVVICLRSRKDVVPEDNKGKVGEQTQVKQVPQPNEEVQKQEEVTYASVCVKSSSLNKECVHAEQQRESISIIYSAVAIK</sequence>
<dbReference type="InterPro" id="IPR003599">
    <property type="entry name" value="Ig_sub"/>
</dbReference>
<reference evidence="4" key="1">
    <citation type="submission" date="2020-08" db="EMBL/GenBank/DDBJ databases">
        <title>Chromosome-level assembly of Southern catfish (Silurus meridionalis) provides insights into visual adaptation to the nocturnal and benthic lifestyles.</title>
        <authorList>
            <person name="Zhang Y."/>
            <person name="Wang D."/>
            <person name="Peng Z."/>
        </authorList>
    </citation>
    <scope>NUCLEOTIDE SEQUENCE</scope>
    <source>
        <strain evidence="4">SWU-2019-XX</strain>
        <tissue evidence="4">Muscle</tissue>
    </source>
</reference>
<dbReference type="InterPro" id="IPR007110">
    <property type="entry name" value="Ig-like_dom"/>
</dbReference>
<evidence type="ECO:0000313" key="4">
    <source>
        <dbReference type="EMBL" id="KAF7692079.1"/>
    </source>
</evidence>
<dbReference type="SUPFAM" id="SSF48726">
    <property type="entry name" value="Immunoglobulin"/>
    <property type="match status" value="3"/>
</dbReference>
<protein>
    <recommendedName>
        <fullName evidence="3">Ig-like domain-containing protein</fullName>
    </recommendedName>
</protein>
<dbReference type="InterPro" id="IPR036179">
    <property type="entry name" value="Ig-like_dom_sf"/>
</dbReference>
<keyword evidence="2" id="KW-1133">Transmembrane helix</keyword>
<dbReference type="EMBL" id="JABFDY010000021">
    <property type="protein sequence ID" value="KAF7692079.1"/>
    <property type="molecule type" value="Genomic_DNA"/>
</dbReference>
<dbReference type="SMART" id="SM00408">
    <property type="entry name" value="IGc2"/>
    <property type="match status" value="2"/>
</dbReference>
<dbReference type="Pfam" id="PF13895">
    <property type="entry name" value="Ig_2"/>
    <property type="match status" value="1"/>
</dbReference>
<organism evidence="4 5">
    <name type="scientific">Silurus meridionalis</name>
    <name type="common">Southern catfish</name>
    <name type="synonym">Silurus soldatovi meridionalis</name>
    <dbReference type="NCBI Taxonomy" id="175797"/>
    <lineage>
        <taxon>Eukaryota</taxon>
        <taxon>Metazoa</taxon>
        <taxon>Chordata</taxon>
        <taxon>Craniata</taxon>
        <taxon>Vertebrata</taxon>
        <taxon>Euteleostomi</taxon>
        <taxon>Actinopterygii</taxon>
        <taxon>Neopterygii</taxon>
        <taxon>Teleostei</taxon>
        <taxon>Ostariophysi</taxon>
        <taxon>Siluriformes</taxon>
        <taxon>Siluridae</taxon>
        <taxon>Silurus</taxon>
    </lineage>
</organism>
<feature type="region of interest" description="Disordered" evidence="1">
    <location>
        <begin position="340"/>
        <end position="360"/>
    </location>
</feature>
<dbReference type="Pfam" id="PF13927">
    <property type="entry name" value="Ig_3"/>
    <property type="match status" value="1"/>
</dbReference>
<evidence type="ECO:0000256" key="1">
    <source>
        <dbReference type="SAM" id="MobiDB-lite"/>
    </source>
</evidence>
<dbReference type="PROSITE" id="PS50835">
    <property type="entry name" value="IG_LIKE"/>
    <property type="match status" value="2"/>
</dbReference>
<name>A0A8T0AHV0_SILME</name>
<evidence type="ECO:0000259" key="3">
    <source>
        <dbReference type="PROSITE" id="PS50835"/>
    </source>
</evidence>
<dbReference type="Gene3D" id="2.60.40.10">
    <property type="entry name" value="Immunoglobulins"/>
    <property type="match status" value="3"/>
</dbReference>
<evidence type="ECO:0000313" key="5">
    <source>
        <dbReference type="Proteomes" id="UP000606274"/>
    </source>
</evidence>
<comment type="caution">
    <text evidence="4">The sequence shown here is derived from an EMBL/GenBank/DDBJ whole genome shotgun (WGS) entry which is preliminary data.</text>
</comment>
<dbReference type="Proteomes" id="UP000606274">
    <property type="component" value="Unassembled WGS sequence"/>
</dbReference>
<feature type="compositionally biased region" description="Polar residues" evidence="1">
    <location>
        <begin position="348"/>
        <end position="357"/>
    </location>
</feature>
<dbReference type="AlphaFoldDB" id="A0A8T0AHV0"/>
<dbReference type="InterPro" id="IPR013783">
    <property type="entry name" value="Ig-like_fold"/>
</dbReference>